<accession>A0A2P8H0A4</accession>
<protein>
    <submittedName>
        <fullName evidence="5 6">Transcriptional regulator</fullName>
    </submittedName>
</protein>
<dbReference type="EMBL" id="PYAU01000001">
    <property type="protein sequence ID" value="PSL39665.1"/>
    <property type="molecule type" value="Genomic_DNA"/>
</dbReference>
<dbReference type="Gene3D" id="1.10.10.10">
    <property type="entry name" value="Winged helix-like DNA-binding domain superfamily/Winged helix DNA-binding domain"/>
    <property type="match status" value="1"/>
</dbReference>
<dbReference type="GO" id="GO:0045892">
    <property type="term" value="P:negative regulation of DNA-templated transcription"/>
    <property type="evidence" value="ECO:0007669"/>
    <property type="project" value="InterPro"/>
</dbReference>
<dbReference type="RefSeq" id="WP_106564501.1">
    <property type="nucleotide sequence ID" value="NZ_PYAU01000001.1"/>
</dbReference>
<dbReference type="Pfam" id="PF03965">
    <property type="entry name" value="Penicillinase_R"/>
    <property type="match status" value="1"/>
</dbReference>
<keyword evidence="3" id="KW-0238">DNA-binding</keyword>
<reference evidence="6 8" key="2">
    <citation type="submission" date="2018-12" db="EMBL/GenBank/DDBJ databases">
        <authorList>
            <person name="hu s."/>
            <person name="Xu Y."/>
            <person name="Xu B."/>
            <person name="Li F."/>
        </authorList>
    </citation>
    <scope>NUCLEOTIDE SEQUENCE [LARGE SCALE GENOMIC DNA]</scope>
    <source>
        <strain evidence="6 8">KSW2-17</strain>
    </source>
</reference>
<dbReference type="InterPro" id="IPR036390">
    <property type="entry name" value="WH_DNA-bd_sf"/>
</dbReference>
<evidence type="ECO:0000313" key="8">
    <source>
        <dbReference type="Proteomes" id="UP000268291"/>
    </source>
</evidence>
<evidence type="ECO:0000313" key="7">
    <source>
        <dbReference type="Proteomes" id="UP000241203"/>
    </source>
</evidence>
<gene>
    <name evidence="5" type="ORF">CLV49_3309</name>
    <name evidence="6" type="ORF">ELQ93_02710</name>
</gene>
<dbReference type="SUPFAM" id="SSF46785">
    <property type="entry name" value="Winged helix' DNA-binding domain"/>
    <property type="match status" value="1"/>
</dbReference>
<evidence type="ECO:0000256" key="4">
    <source>
        <dbReference type="ARBA" id="ARBA00023163"/>
    </source>
</evidence>
<evidence type="ECO:0000313" key="5">
    <source>
        <dbReference type="EMBL" id="PSL39665.1"/>
    </source>
</evidence>
<comment type="caution">
    <text evidence="5">The sequence shown here is derived from an EMBL/GenBank/DDBJ whole genome shotgun (WGS) entry which is preliminary data.</text>
</comment>
<evidence type="ECO:0000256" key="2">
    <source>
        <dbReference type="ARBA" id="ARBA00023015"/>
    </source>
</evidence>
<comment type="similarity">
    <text evidence="1">Belongs to the BlaI transcriptional regulatory family.</text>
</comment>
<dbReference type="OrthoDB" id="9813987at2"/>
<evidence type="ECO:0000313" key="6">
    <source>
        <dbReference type="EMBL" id="RUQ85947.1"/>
    </source>
</evidence>
<keyword evidence="8" id="KW-1185">Reference proteome</keyword>
<dbReference type="InterPro" id="IPR036388">
    <property type="entry name" value="WH-like_DNA-bd_sf"/>
</dbReference>
<keyword evidence="4" id="KW-0804">Transcription</keyword>
<organism evidence="5 7">
    <name type="scientific">Labedella gwakjiensis</name>
    <dbReference type="NCBI Taxonomy" id="390269"/>
    <lineage>
        <taxon>Bacteria</taxon>
        <taxon>Bacillati</taxon>
        <taxon>Actinomycetota</taxon>
        <taxon>Actinomycetes</taxon>
        <taxon>Micrococcales</taxon>
        <taxon>Microbacteriaceae</taxon>
        <taxon>Labedella</taxon>
    </lineage>
</organism>
<dbReference type="EMBL" id="RZGY01000001">
    <property type="protein sequence ID" value="RUQ85947.1"/>
    <property type="molecule type" value="Genomic_DNA"/>
</dbReference>
<dbReference type="InterPro" id="IPR005650">
    <property type="entry name" value="BlaI_family"/>
</dbReference>
<sequence length="129" mass="14057">MAQLGELERSIMDALWAAEGSLSATELQETLEERARDTSGKQLAVTTVLTVLSRLEHKGLVVRDRTVRPHLYKASSSHADHTADLMHEILGSSTDRSEVLARFLGQVSPEEAAALRGLLDRPRDGGAPE</sequence>
<evidence type="ECO:0000256" key="3">
    <source>
        <dbReference type="ARBA" id="ARBA00023125"/>
    </source>
</evidence>
<evidence type="ECO:0000256" key="1">
    <source>
        <dbReference type="ARBA" id="ARBA00011046"/>
    </source>
</evidence>
<dbReference type="Gene3D" id="6.10.140.850">
    <property type="match status" value="1"/>
</dbReference>
<reference evidence="5 7" key="1">
    <citation type="submission" date="2018-03" db="EMBL/GenBank/DDBJ databases">
        <title>Genomic Encyclopedia of Archaeal and Bacterial Type Strains, Phase II (KMG-II): from individual species to whole genera.</title>
        <authorList>
            <person name="Goeker M."/>
        </authorList>
    </citation>
    <scope>NUCLEOTIDE SEQUENCE [LARGE SCALE GENOMIC DNA]</scope>
    <source>
        <strain evidence="5 7">DSM 21548</strain>
    </source>
</reference>
<dbReference type="Proteomes" id="UP000241203">
    <property type="component" value="Unassembled WGS sequence"/>
</dbReference>
<dbReference type="Proteomes" id="UP000268291">
    <property type="component" value="Unassembled WGS sequence"/>
</dbReference>
<dbReference type="GO" id="GO:0003677">
    <property type="term" value="F:DNA binding"/>
    <property type="evidence" value="ECO:0007669"/>
    <property type="project" value="UniProtKB-KW"/>
</dbReference>
<name>A0A2P8H0A4_9MICO</name>
<proteinExistence type="inferred from homology"/>
<keyword evidence="2" id="KW-0805">Transcription regulation</keyword>
<dbReference type="AlphaFoldDB" id="A0A2P8H0A4"/>